<gene>
    <name evidence="4" type="ORF">DES43_12936</name>
</gene>
<dbReference type="GO" id="GO:0046872">
    <property type="term" value="F:metal ion binding"/>
    <property type="evidence" value="ECO:0007669"/>
    <property type="project" value="UniProtKB-KW"/>
</dbReference>
<dbReference type="SUPFAM" id="SSF56529">
    <property type="entry name" value="FAH"/>
    <property type="match status" value="1"/>
</dbReference>
<protein>
    <submittedName>
        <fullName evidence="4">2-keto-4-pentenoate hydratase/2-oxohepta-3-ene-1,7-dioic acid hydratase in catechol pathway</fullName>
    </submittedName>
</protein>
<evidence type="ECO:0000259" key="3">
    <source>
        <dbReference type="Pfam" id="PF01557"/>
    </source>
</evidence>
<dbReference type="PANTHER" id="PTHR42796">
    <property type="entry name" value="FUMARYLACETOACETATE HYDROLASE DOMAIN-CONTAINING PROTEIN 2A-RELATED"/>
    <property type="match status" value="1"/>
</dbReference>
<evidence type="ECO:0000313" key="5">
    <source>
        <dbReference type="Proteomes" id="UP000294958"/>
    </source>
</evidence>
<dbReference type="InterPro" id="IPR011234">
    <property type="entry name" value="Fumarylacetoacetase-like_C"/>
</dbReference>
<dbReference type="Proteomes" id="UP000294958">
    <property type="component" value="Unassembled WGS sequence"/>
</dbReference>
<dbReference type="InterPro" id="IPR051121">
    <property type="entry name" value="FAH"/>
</dbReference>
<dbReference type="AlphaFoldDB" id="A0A4R6Y9H1"/>
<dbReference type="InterPro" id="IPR036663">
    <property type="entry name" value="Fumarylacetoacetase_C_sf"/>
</dbReference>
<dbReference type="OrthoDB" id="5197601at2"/>
<proteinExistence type="inferred from homology"/>
<keyword evidence="2" id="KW-0479">Metal-binding</keyword>
<comment type="caution">
    <text evidence="4">The sequence shown here is derived from an EMBL/GenBank/DDBJ whole genome shotgun (WGS) entry which is preliminary data.</text>
</comment>
<accession>A0A4R6Y9H1</accession>
<reference evidence="4 5" key="1">
    <citation type="submission" date="2019-03" db="EMBL/GenBank/DDBJ databases">
        <title>Genomic Encyclopedia of Type Strains, Phase IV (KMG-IV): sequencing the most valuable type-strain genomes for metagenomic binning, comparative biology and taxonomic classification.</title>
        <authorList>
            <person name="Goeker M."/>
        </authorList>
    </citation>
    <scope>NUCLEOTIDE SEQUENCE [LARGE SCALE GENOMIC DNA]</scope>
    <source>
        <strain evidence="4 5">DSM 11603</strain>
    </source>
</reference>
<dbReference type="GO" id="GO:0019752">
    <property type="term" value="P:carboxylic acid metabolic process"/>
    <property type="evidence" value="ECO:0007669"/>
    <property type="project" value="UniProtKB-ARBA"/>
</dbReference>
<dbReference type="PANTHER" id="PTHR42796:SF4">
    <property type="entry name" value="FUMARYLACETOACETATE HYDROLASE DOMAIN-CONTAINING PROTEIN 2A"/>
    <property type="match status" value="1"/>
</dbReference>
<feature type="domain" description="Fumarylacetoacetase-like C-terminal" evidence="3">
    <location>
        <begin position="66"/>
        <end position="278"/>
    </location>
</feature>
<evidence type="ECO:0000313" key="4">
    <source>
        <dbReference type="EMBL" id="TDR32095.1"/>
    </source>
</evidence>
<dbReference type="EMBL" id="SNZF01000029">
    <property type="protein sequence ID" value="TDR32095.1"/>
    <property type="molecule type" value="Genomic_DNA"/>
</dbReference>
<dbReference type="Gene3D" id="3.90.850.10">
    <property type="entry name" value="Fumarylacetoacetase-like, C-terminal domain"/>
    <property type="match status" value="1"/>
</dbReference>
<dbReference type="FunFam" id="3.90.850.10:FF:000002">
    <property type="entry name" value="2-hydroxyhepta-2,4-diene-1,7-dioate isomerase"/>
    <property type="match status" value="1"/>
</dbReference>
<sequence>MKLATVLYKSEERVGMVEGPVIRLFPREAGDMVDLARNGIPACGAEPTPLSDVRVLAPIRRFRRDVLCTGWNYWDHFEEGIGKRDGQEVERPSAPTFFTKAPDAIIGPEDDIAYDPRISAKWDYEAEIAVIIGKTGRSIPTRRAPDHIFGYTLANDISQRDLQRRHGGQWLKGKSIDTSTPLGPFIVTPDEIDLPDVELTSYVNGELRQNAQARQMAFTVAQIIAELSFGMTLHAGDVILTGTPSGIGMARNPPVWLSEDDEVVVCGSGLGKLRNRVVRADLASESDVEI</sequence>
<keyword evidence="5" id="KW-1185">Reference proteome</keyword>
<name>A0A4R6Y9H1_9HYPH</name>
<dbReference type="Pfam" id="PF01557">
    <property type="entry name" value="FAA_hydrolase"/>
    <property type="match status" value="1"/>
</dbReference>
<dbReference type="RefSeq" id="WP_133675898.1">
    <property type="nucleotide sequence ID" value="NZ_SNZF01000029.1"/>
</dbReference>
<comment type="similarity">
    <text evidence="1">Belongs to the FAH family.</text>
</comment>
<evidence type="ECO:0000256" key="1">
    <source>
        <dbReference type="ARBA" id="ARBA00010211"/>
    </source>
</evidence>
<evidence type="ECO:0000256" key="2">
    <source>
        <dbReference type="ARBA" id="ARBA00022723"/>
    </source>
</evidence>
<dbReference type="GO" id="GO:0016853">
    <property type="term" value="F:isomerase activity"/>
    <property type="evidence" value="ECO:0007669"/>
    <property type="project" value="UniProtKB-ARBA"/>
</dbReference>
<organism evidence="4 5">
    <name type="scientific">Aquamicrobium defluvii</name>
    <dbReference type="NCBI Taxonomy" id="69279"/>
    <lineage>
        <taxon>Bacteria</taxon>
        <taxon>Pseudomonadati</taxon>
        <taxon>Pseudomonadota</taxon>
        <taxon>Alphaproteobacteria</taxon>
        <taxon>Hyphomicrobiales</taxon>
        <taxon>Phyllobacteriaceae</taxon>
        <taxon>Aquamicrobium</taxon>
    </lineage>
</organism>